<evidence type="ECO:0000313" key="2">
    <source>
        <dbReference type="EMBL" id="TCC09518.1"/>
    </source>
</evidence>
<comment type="caution">
    <text evidence="2">The sequence shown here is derived from an EMBL/GenBank/DDBJ whole genome shotgun (WGS) entry which is preliminary data.</text>
</comment>
<feature type="transmembrane region" description="Helical" evidence="1">
    <location>
        <begin position="6"/>
        <end position="29"/>
    </location>
</feature>
<dbReference type="Proteomes" id="UP000291793">
    <property type="component" value="Unassembled WGS sequence"/>
</dbReference>
<dbReference type="OrthoDB" id="6627659at2"/>
<organism evidence="2 3">
    <name type="scientific">Kosakonia quasisacchari</name>
    <dbReference type="NCBI Taxonomy" id="2529380"/>
    <lineage>
        <taxon>Bacteria</taxon>
        <taxon>Pseudomonadati</taxon>
        <taxon>Pseudomonadota</taxon>
        <taxon>Gammaproteobacteria</taxon>
        <taxon>Enterobacterales</taxon>
        <taxon>Enterobacteriaceae</taxon>
        <taxon>Kosakonia</taxon>
    </lineage>
</organism>
<proteinExistence type="predicted"/>
<name>A0A4R0HHA5_9ENTR</name>
<keyword evidence="1" id="KW-0812">Transmembrane</keyword>
<sequence length="127" mass="14108">MEFRWIYLVYLFIAIVAIRVLIMAGSMVIPGIRQTMMESDVRKNGVGVGATIVSRSRAGSFEGGLPVYRLTFKFKTREGVEVESSLERPLAAEDVMQFEPGNGVTLKYDPKAPKRIALSDRPLILGD</sequence>
<accession>A0A4R0HHA5</accession>
<evidence type="ECO:0000256" key="1">
    <source>
        <dbReference type="SAM" id="Phobius"/>
    </source>
</evidence>
<dbReference type="RefSeq" id="WP_131408902.1">
    <property type="nucleotide sequence ID" value="NZ_CATKPI010000068.1"/>
</dbReference>
<keyword evidence="1" id="KW-1133">Transmembrane helix</keyword>
<keyword evidence="1" id="KW-0472">Membrane</keyword>
<reference evidence="2 3" key="1">
    <citation type="submission" date="2019-02" db="EMBL/GenBank/DDBJ databases">
        <title>The draft genome of Kosakonia quasisacchari strain WCHKQ120001.</title>
        <authorList>
            <person name="Wang C."/>
            <person name="Feng Y."/>
            <person name="Zong Z."/>
        </authorList>
    </citation>
    <scope>NUCLEOTIDE SEQUENCE [LARGE SCALE GENOMIC DNA]</scope>
    <source>
        <strain evidence="2 3">WCHKQ120001</strain>
    </source>
</reference>
<dbReference type="AlphaFoldDB" id="A0A4R0HHA5"/>
<gene>
    <name evidence="2" type="ORF">E0L21_09675</name>
</gene>
<protein>
    <submittedName>
        <fullName evidence="2">DUF3592 domain-containing protein</fullName>
    </submittedName>
</protein>
<keyword evidence="3" id="KW-1185">Reference proteome</keyword>
<evidence type="ECO:0000313" key="3">
    <source>
        <dbReference type="Proteomes" id="UP000291793"/>
    </source>
</evidence>
<dbReference type="EMBL" id="SJOP01000007">
    <property type="protein sequence ID" value="TCC09518.1"/>
    <property type="molecule type" value="Genomic_DNA"/>
</dbReference>